<feature type="transmembrane region" description="Helical" evidence="1">
    <location>
        <begin position="267"/>
        <end position="289"/>
    </location>
</feature>
<proteinExistence type="predicted"/>
<reference evidence="3 4" key="1">
    <citation type="journal article" date="2017" name="BMC Genomics">
        <title>Whole-genome assembly of Babesia ovata and comparative genomics between closely related pathogens.</title>
        <authorList>
            <person name="Yamagishi J."/>
            <person name="Asada M."/>
            <person name="Hakimi H."/>
            <person name="Tanaka T.Q."/>
            <person name="Sugimoto C."/>
            <person name="Kawazu S."/>
        </authorList>
    </citation>
    <scope>NUCLEOTIDE SEQUENCE [LARGE SCALE GENOMIC DNA]</scope>
    <source>
        <strain evidence="3 4">Miyake</strain>
    </source>
</reference>
<dbReference type="Proteomes" id="UP000236319">
    <property type="component" value="Unassembled WGS sequence"/>
</dbReference>
<feature type="chain" id="PRO_5014141370" evidence="2">
    <location>
        <begin position="24"/>
        <end position="520"/>
    </location>
</feature>
<dbReference type="EMBL" id="BDSA01000005">
    <property type="protein sequence ID" value="GBE62440.1"/>
    <property type="molecule type" value="Genomic_DNA"/>
</dbReference>
<dbReference type="VEuPathDB" id="PiroplasmaDB:BOVATA_039330"/>
<comment type="caution">
    <text evidence="3">The sequence shown here is derived from an EMBL/GenBank/DDBJ whole genome shotgun (WGS) entry which is preliminary data.</text>
</comment>
<dbReference type="AlphaFoldDB" id="A0A2H6KHH5"/>
<keyword evidence="4" id="KW-1185">Reference proteome</keyword>
<feature type="transmembrane region" description="Helical" evidence="1">
    <location>
        <begin position="296"/>
        <end position="313"/>
    </location>
</feature>
<feature type="transmembrane region" description="Helical" evidence="1">
    <location>
        <begin position="398"/>
        <end position="418"/>
    </location>
</feature>
<evidence type="ECO:0000256" key="1">
    <source>
        <dbReference type="SAM" id="Phobius"/>
    </source>
</evidence>
<accession>A0A2H6KHH5</accession>
<feature type="transmembrane region" description="Helical" evidence="1">
    <location>
        <begin position="480"/>
        <end position="501"/>
    </location>
</feature>
<gene>
    <name evidence="3" type="ORF">BOVATA_039330</name>
</gene>
<dbReference type="OrthoDB" id="446247at2759"/>
<dbReference type="GeneID" id="39876210"/>
<evidence type="ECO:0000313" key="4">
    <source>
        <dbReference type="Proteomes" id="UP000236319"/>
    </source>
</evidence>
<name>A0A2H6KHH5_9APIC</name>
<keyword evidence="1 3" id="KW-0812">Transmembrane</keyword>
<evidence type="ECO:0000256" key="2">
    <source>
        <dbReference type="SAM" id="SignalP"/>
    </source>
</evidence>
<feature type="signal peptide" evidence="2">
    <location>
        <begin position="1"/>
        <end position="23"/>
    </location>
</feature>
<keyword evidence="2" id="KW-0732">Signal</keyword>
<protein>
    <submittedName>
        <fullName evidence="3">Lung seven transmembrane receptor</fullName>
    </submittedName>
</protein>
<keyword evidence="1" id="KW-1133">Transmembrane helix</keyword>
<feature type="transmembrane region" description="Helical" evidence="1">
    <location>
        <begin position="439"/>
        <end position="460"/>
    </location>
</feature>
<dbReference type="RefSeq" id="XP_028868683.1">
    <property type="nucleotide sequence ID" value="XM_029012850.1"/>
</dbReference>
<keyword evidence="3" id="KW-0675">Receptor</keyword>
<feature type="transmembrane region" description="Helical" evidence="1">
    <location>
        <begin position="372"/>
        <end position="392"/>
    </location>
</feature>
<sequence length="520" mass="58737">MKKAACRTAWVFALTIALSVVDALVLELRVDDGPRTDLITPIYSMPILAATSEHIEIPNYLFALDKGGSIEGTVKVVSVQDTQVMMSKGKETRSGINRTLGAHWTSAIQFRPRIGGYKTNRDHYSWIHLIYNIYNWALGGGSGKVDESAVNSVKGIPTQTLDNVYLVIMSKLQWDLYFTSRSEQQIEPSKGSSQFIASGYFVADMRIPIPAVGQSVDFTYKVKSTGTFVILLFNANERKLLLDGKVTLMNPNNEHLSVEMKYYRGVLTLWTVVYATTGICALLYLIFWVGRTAKGLNYVLAVNFLCVAIYLQLDRQLVHSIIETGTYPNILWTMTHLVKRVHENCLLATLVLLSLGWQMIRETLTPTEFRTVIVVAIFACVNEFIEILVNGIDVARFAIGSVVFITNIIALNINQLIIRARIIDESLTMQTGLAYGQLKAYNIFKASIFAGAFKPVVYSLVRTFCFKTSAEQMFIWDEHFMLFIDLMFDYAIYCTYFAAFMRISQPPLFKHLFPQYSTLQ</sequence>
<organism evidence="3 4">
    <name type="scientific">Babesia ovata</name>
    <dbReference type="NCBI Taxonomy" id="189622"/>
    <lineage>
        <taxon>Eukaryota</taxon>
        <taxon>Sar</taxon>
        <taxon>Alveolata</taxon>
        <taxon>Apicomplexa</taxon>
        <taxon>Aconoidasida</taxon>
        <taxon>Piroplasmida</taxon>
        <taxon>Babesiidae</taxon>
        <taxon>Babesia</taxon>
    </lineage>
</organism>
<keyword evidence="1" id="KW-0472">Membrane</keyword>
<evidence type="ECO:0000313" key="3">
    <source>
        <dbReference type="EMBL" id="GBE62440.1"/>
    </source>
</evidence>